<dbReference type="PANTHER" id="PTHR11649:SF13">
    <property type="entry name" value="ENGB-TYPE G DOMAIN-CONTAINING PROTEIN"/>
    <property type="match status" value="1"/>
</dbReference>
<feature type="transmembrane region" description="Helical" evidence="5">
    <location>
        <begin position="317"/>
        <end position="342"/>
    </location>
</feature>
<name>A0A921IT19_9ACTN</name>
<dbReference type="SUPFAM" id="SSF52540">
    <property type="entry name" value="P-loop containing nucleoside triphosphate hydrolases"/>
    <property type="match status" value="1"/>
</dbReference>
<evidence type="ECO:0000256" key="4">
    <source>
        <dbReference type="ARBA" id="ARBA00023136"/>
    </source>
</evidence>
<dbReference type="RefSeq" id="WP_273189077.1">
    <property type="nucleotide sequence ID" value="NZ_DYUZ01000010.1"/>
</dbReference>
<dbReference type="Proteomes" id="UP000753256">
    <property type="component" value="Unassembled WGS sequence"/>
</dbReference>
<dbReference type="Pfam" id="PF05128">
    <property type="entry name" value="DUF697"/>
    <property type="match status" value="1"/>
</dbReference>
<evidence type="ECO:0000256" key="5">
    <source>
        <dbReference type="SAM" id="Phobius"/>
    </source>
</evidence>
<proteinExistence type="predicted"/>
<dbReference type="InterPro" id="IPR006073">
    <property type="entry name" value="GTP-bd"/>
</dbReference>
<reference evidence="7" key="2">
    <citation type="submission" date="2021-09" db="EMBL/GenBank/DDBJ databases">
        <authorList>
            <person name="Gilroy R."/>
        </authorList>
    </citation>
    <scope>NUCLEOTIDE SEQUENCE</scope>
    <source>
        <strain evidence="7">ChiHjej13B12-9602</strain>
    </source>
</reference>
<dbReference type="EMBL" id="DYUZ01000010">
    <property type="protein sequence ID" value="HJG36744.1"/>
    <property type="molecule type" value="Genomic_DNA"/>
</dbReference>
<keyword evidence="3 5" id="KW-1133">Transmembrane helix</keyword>
<evidence type="ECO:0000313" key="7">
    <source>
        <dbReference type="EMBL" id="HJG36744.1"/>
    </source>
</evidence>
<keyword evidence="4 5" id="KW-0472">Membrane</keyword>
<evidence type="ECO:0000313" key="8">
    <source>
        <dbReference type="Proteomes" id="UP000753256"/>
    </source>
</evidence>
<dbReference type="GO" id="GO:0016020">
    <property type="term" value="C:membrane"/>
    <property type="evidence" value="ECO:0007669"/>
    <property type="project" value="UniProtKB-SubCell"/>
</dbReference>
<dbReference type="InterPro" id="IPR027417">
    <property type="entry name" value="P-loop_NTPase"/>
</dbReference>
<dbReference type="PANTHER" id="PTHR11649">
    <property type="entry name" value="MSS1/TRME-RELATED GTP-BINDING PROTEIN"/>
    <property type="match status" value="1"/>
</dbReference>
<sequence>MAIDANKIVQDCFDAVRDCITNLNTLNIIVAGKTGVGKSTLINSVFREELAETGIGRPVTRNIRRISKPDFPLVVYDTKGFELSEKVQREVKDQVMKIIRDGFACKDINKTIHCVWYCVNAASNRIEPEEIEGLRELGNENEMTQVPIIVVLTQCISKKRCQDLRKVIEEESLNIIQVVPVLAKDYEIDDEYVAKSFGLDVLIRVMGDALPDELVDTLQNLQIVSLEEKINRAQAAVVTAVTAATATGASPIPVSDCAVLIPIQITMIAGIAAVFGVELSKSLITSIVTTLLGAGGATLLGKTVVSNLLKFIPGAGSVVGGVISGATAGALTAALGETFIWVMSQIFKGEMSEKDFSTKEGREQMSSKFKEQLSLVRTK</sequence>
<evidence type="ECO:0000256" key="1">
    <source>
        <dbReference type="ARBA" id="ARBA00004141"/>
    </source>
</evidence>
<evidence type="ECO:0000256" key="3">
    <source>
        <dbReference type="ARBA" id="ARBA00022989"/>
    </source>
</evidence>
<dbReference type="Gene3D" id="3.40.50.300">
    <property type="entry name" value="P-loop containing nucleotide triphosphate hydrolases"/>
    <property type="match status" value="1"/>
</dbReference>
<organism evidence="7 8">
    <name type="scientific">Enorma phocaeensis</name>
    <dbReference type="NCBI Taxonomy" id="1871019"/>
    <lineage>
        <taxon>Bacteria</taxon>
        <taxon>Bacillati</taxon>
        <taxon>Actinomycetota</taxon>
        <taxon>Coriobacteriia</taxon>
        <taxon>Coriobacteriales</taxon>
        <taxon>Coriobacteriaceae</taxon>
        <taxon>Enorma</taxon>
    </lineage>
</organism>
<comment type="subcellular location">
    <subcellularLocation>
        <location evidence="1">Membrane</location>
        <topology evidence="1">Multi-pass membrane protein</topology>
    </subcellularLocation>
</comment>
<evidence type="ECO:0000259" key="6">
    <source>
        <dbReference type="Pfam" id="PF01926"/>
    </source>
</evidence>
<protein>
    <submittedName>
        <fullName evidence="7">DUF697 domain-containing protein</fullName>
    </submittedName>
</protein>
<dbReference type="AlphaFoldDB" id="A0A921IT19"/>
<keyword evidence="2 5" id="KW-0812">Transmembrane</keyword>
<comment type="caution">
    <text evidence="7">The sequence shown here is derived from an EMBL/GenBank/DDBJ whole genome shotgun (WGS) entry which is preliminary data.</text>
</comment>
<feature type="transmembrane region" description="Helical" evidence="5">
    <location>
        <begin position="284"/>
        <end position="305"/>
    </location>
</feature>
<gene>
    <name evidence="7" type="ORF">K8V70_02615</name>
</gene>
<feature type="transmembrane region" description="Helical" evidence="5">
    <location>
        <begin position="259"/>
        <end position="277"/>
    </location>
</feature>
<dbReference type="GO" id="GO:0005525">
    <property type="term" value="F:GTP binding"/>
    <property type="evidence" value="ECO:0007669"/>
    <property type="project" value="InterPro"/>
</dbReference>
<dbReference type="InterPro" id="IPR021147">
    <property type="entry name" value="DUF697"/>
</dbReference>
<accession>A0A921IT19</accession>
<feature type="domain" description="G" evidence="6">
    <location>
        <begin position="28"/>
        <end position="153"/>
    </location>
</feature>
<dbReference type="Pfam" id="PF01926">
    <property type="entry name" value="MMR_HSR1"/>
    <property type="match status" value="1"/>
</dbReference>
<reference evidence="7" key="1">
    <citation type="journal article" date="2021" name="PeerJ">
        <title>Extensive microbial diversity within the chicken gut microbiome revealed by metagenomics and culture.</title>
        <authorList>
            <person name="Gilroy R."/>
            <person name="Ravi A."/>
            <person name="Getino M."/>
            <person name="Pursley I."/>
            <person name="Horton D.L."/>
            <person name="Alikhan N.F."/>
            <person name="Baker D."/>
            <person name="Gharbi K."/>
            <person name="Hall N."/>
            <person name="Watson M."/>
            <person name="Adriaenssens E.M."/>
            <person name="Foster-Nyarko E."/>
            <person name="Jarju S."/>
            <person name="Secka A."/>
            <person name="Antonio M."/>
            <person name="Oren A."/>
            <person name="Chaudhuri R.R."/>
            <person name="La Ragione R."/>
            <person name="Hildebrand F."/>
            <person name="Pallen M.J."/>
        </authorList>
    </citation>
    <scope>NUCLEOTIDE SEQUENCE</scope>
    <source>
        <strain evidence="7">ChiHjej13B12-9602</strain>
    </source>
</reference>
<evidence type="ECO:0000256" key="2">
    <source>
        <dbReference type="ARBA" id="ARBA00022692"/>
    </source>
</evidence>